<dbReference type="EMBL" id="QWIU01000002">
    <property type="protein sequence ID" value="RNA63521.1"/>
    <property type="molecule type" value="Genomic_DNA"/>
</dbReference>
<dbReference type="Pfam" id="PF13340">
    <property type="entry name" value="DUF4096"/>
    <property type="match status" value="1"/>
</dbReference>
<evidence type="ECO:0000313" key="4">
    <source>
        <dbReference type="Proteomes" id="UP000278775"/>
    </source>
</evidence>
<evidence type="ECO:0000259" key="1">
    <source>
        <dbReference type="Pfam" id="PF01609"/>
    </source>
</evidence>
<feature type="domain" description="Transposase IS4-like" evidence="1">
    <location>
        <begin position="109"/>
        <end position="260"/>
    </location>
</feature>
<evidence type="ECO:0000259" key="2">
    <source>
        <dbReference type="Pfam" id="PF13340"/>
    </source>
</evidence>
<dbReference type="InterPro" id="IPR002559">
    <property type="entry name" value="Transposase_11"/>
</dbReference>
<dbReference type="InterPro" id="IPR025161">
    <property type="entry name" value="IS402-like_dom"/>
</dbReference>
<proteinExistence type="predicted"/>
<dbReference type="PANTHER" id="PTHR30007">
    <property type="entry name" value="PHP DOMAIN PROTEIN"/>
    <property type="match status" value="1"/>
</dbReference>
<name>A0A3M7TIZ7_9FLAO</name>
<dbReference type="GO" id="GO:0003677">
    <property type="term" value="F:DNA binding"/>
    <property type="evidence" value="ECO:0007669"/>
    <property type="project" value="InterPro"/>
</dbReference>
<evidence type="ECO:0000313" key="3">
    <source>
        <dbReference type="EMBL" id="RNA63521.1"/>
    </source>
</evidence>
<dbReference type="GO" id="GO:0004803">
    <property type="term" value="F:transposase activity"/>
    <property type="evidence" value="ECO:0007669"/>
    <property type="project" value="InterPro"/>
</dbReference>
<dbReference type="NCBIfam" id="NF033580">
    <property type="entry name" value="transpos_IS5_3"/>
    <property type="match status" value="1"/>
</dbReference>
<dbReference type="Pfam" id="PF01609">
    <property type="entry name" value="DDE_Tnp_1"/>
    <property type="match status" value="1"/>
</dbReference>
<dbReference type="PANTHER" id="PTHR30007:SF0">
    <property type="entry name" value="TRANSPOSASE"/>
    <property type="match status" value="1"/>
</dbReference>
<dbReference type="GO" id="GO:0006313">
    <property type="term" value="P:DNA transposition"/>
    <property type="evidence" value="ECO:0007669"/>
    <property type="project" value="InterPro"/>
</dbReference>
<comment type="caution">
    <text evidence="3">The sequence shown here is derived from an EMBL/GenBank/DDBJ whole genome shotgun (WGS) entry which is preliminary data.</text>
</comment>
<accession>A0A3M7TIZ7</accession>
<gene>
    <name evidence="3" type="ORF">D1631_17185</name>
</gene>
<reference evidence="3 4" key="1">
    <citation type="submission" date="2018-08" db="EMBL/GenBank/DDBJ databases">
        <title>Chryseobacterium nematophagum: a novel matrix digesting pathogen of nematodes.</title>
        <authorList>
            <person name="Page A."/>
            <person name="Roberts M."/>
            <person name="Felix M.-A."/>
            <person name="Weir W."/>
        </authorList>
    </citation>
    <scope>NUCLEOTIDE SEQUENCE [LARGE SCALE GENOMIC DNA]</scope>
    <source>
        <strain evidence="3 4">JUb129</strain>
    </source>
</reference>
<dbReference type="Proteomes" id="UP000278775">
    <property type="component" value="Unassembled WGS sequence"/>
</dbReference>
<sequence length="268" mass="31608">MSKDNIERLILPYLSKGKRGFSTRFDLTKVFWLIIKRLKTGCQWRELSLKEYFGNEKVSWQSIYYYFNKWSKDGSFKKIWVHLLSHHKRKLDLSSVQLDGSHTRSRMGGESVGYQGRKKGKTTSSIFLCDNLGQMLSMGTSQSGEHYDLYEIETVLEEILSFLNEAEIEHKGLFLNADAGFDSENVRRIFESKEIMANIKINPRNKETQENDHYFDHELYKRRFKIEKANAWLDSFKALLIRFEASVTNWMALHYLAFSILFIRKLKV</sequence>
<dbReference type="OrthoDB" id="1270539at2"/>
<dbReference type="AlphaFoldDB" id="A0A3M7TIZ7"/>
<protein>
    <submittedName>
        <fullName evidence="3">IS5 family transposase</fullName>
    </submittedName>
</protein>
<organism evidence="3 4">
    <name type="scientific">Chryseobacterium nematophagum</name>
    <dbReference type="NCBI Taxonomy" id="2305228"/>
    <lineage>
        <taxon>Bacteria</taxon>
        <taxon>Pseudomonadati</taxon>
        <taxon>Bacteroidota</taxon>
        <taxon>Flavobacteriia</taxon>
        <taxon>Flavobacteriales</taxon>
        <taxon>Weeksellaceae</taxon>
        <taxon>Chryseobacterium group</taxon>
        <taxon>Chryseobacterium</taxon>
    </lineage>
</organism>
<feature type="domain" description="Insertion element IS402-like" evidence="2">
    <location>
        <begin position="9"/>
        <end position="80"/>
    </location>
</feature>